<feature type="domain" description="UspA" evidence="2">
    <location>
        <begin position="150"/>
        <end position="283"/>
    </location>
</feature>
<dbReference type="SUPFAM" id="SSF52402">
    <property type="entry name" value="Adenine nucleotide alpha hydrolases-like"/>
    <property type="match status" value="2"/>
</dbReference>
<evidence type="ECO:0000259" key="2">
    <source>
        <dbReference type="Pfam" id="PF00582"/>
    </source>
</evidence>
<dbReference type="Pfam" id="PF00582">
    <property type="entry name" value="Usp"/>
    <property type="match status" value="2"/>
</dbReference>
<protein>
    <submittedName>
        <fullName evidence="3">Universal stress protein</fullName>
    </submittedName>
</protein>
<dbReference type="PRINTS" id="PR01438">
    <property type="entry name" value="UNVRSLSTRESS"/>
</dbReference>
<accession>A0ABN3UDV7</accession>
<dbReference type="InterPro" id="IPR014729">
    <property type="entry name" value="Rossmann-like_a/b/a_fold"/>
</dbReference>
<proteinExistence type="inferred from homology"/>
<comment type="caution">
    <text evidence="3">The sequence shown here is derived from an EMBL/GenBank/DDBJ whole genome shotgun (WGS) entry which is preliminary data.</text>
</comment>
<dbReference type="InterPro" id="IPR006015">
    <property type="entry name" value="Universal_stress_UspA"/>
</dbReference>
<feature type="domain" description="UspA" evidence="2">
    <location>
        <begin position="7"/>
        <end position="137"/>
    </location>
</feature>
<dbReference type="RefSeq" id="WP_344452563.1">
    <property type="nucleotide sequence ID" value="NZ_BAAATZ010000019.1"/>
</dbReference>
<comment type="similarity">
    <text evidence="1">Belongs to the universal stress protein A family.</text>
</comment>
<gene>
    <name evidence="3" type="ORF">GCM10010439_44660</name>
</gene>
<dbReference type="InterPro" id="IPR006016">
    <property type="entry name" value="UspA"/>
</dbReference>
<dbReference type="Gene3D" id="3.40.50.620">
    <property type="entry name" value="HUPs"/>
    <property type="match status" value="2"/>
</dbReference>
<dbReference type="PANTHER" id="PTHR46268">
    <property type="entry name" value="STRESS RESPONSE PROTEIN NHAX"/>
    <property type="match status" value="1"/>
</dbReference>
<reference evidence="3 4" key="1">
    <citation type="journal article" date="2019" name="Int. J. Syst. Evol. Microbiol.">
        <title>The Global Catalogue of Microorganisms (GCM) 10K type strain sequencing project: providing services to taxonomists for standard genome sequencing and annotation.</title>
        <authorList>
            <consortium name="The Broad Institute Genomics Platform"/>
            <consortium name="The Broad Institute Genome Sequencing Center for Infectious Disease"/>
            <person name="Wu L."/>
            <person name="Ma J."/>
        </authorList>
    </citation>
    <scope>NUCLEOTIDE SEQUENCE [LARGE SCALE GENOMIC DNA]</scope>
    <source>
        <strain evidence="3 4">JCM 8201</strain>
    </source>
</reference>
<keyword evidence="4" id="KW-1185">Reference proteome</keyword>
<sequence length="287" mass="30285">MTRRHGVLVGYDGSEGGDLALDWAAEEAVLRGLPLTISHVWQIVYPGLVMLPVTTLSDAAESITRTAVERISGVHPGLEVRSIVESGSPAYSLIEHARDAELTVVGSEGAGTVRKALIGSVSAQVTSHAPGVVTVVRRTTGEGTGPHSGRIVVGVDGSPAAEEALRVAFEEAHLRRAGLTVLCVCPEDASVRDTPFIDDDVLRELARERFERSVESWQVKYAEARVEKIFLEGDPVTELITATEGARLLVVGSRGVAGLRGVLLGSVSNAAVRHALCPVTVVHPAEG</sequence>
<evidence type="ECO:0000313" key="4">
    <source>
        <dbReference type="Proteomes" id="UP001501842"/>
    </source>
</evidence>
<evidence type="ECO:0000313" key="3">
    <source>
        <dbReference type="EMBL" id="GAA2730802.1"/>
    </source>
</evidence>
<evidence type="ECO:0000256" key="1">
    <source>
        <dbReference type="ARBA" id="ARBA00008791"/>
    </source>
</evidence>
<organism evidence="3 4">
    <name type="scientific">Actinocorallia aurantiaca</name>
    <dbReference type="NCBI Taxonomy" id="46204"/>
    <lineage>
        <taxon>Bacteria</taxon>
        <taxon>Bacillati</taxon>
        <taxon>Actinomycetota</taxon>
        <taxon>Actinomycetes</taxon>
        <taxon>Streptosporangiales</taxon>
        <taxon>Thermomonosporaceae</taxon>
        <taxon>Actinocorallia</taxon>
    </lineage>
</organism>
<dbReference type="Proteomes" id="UP001501842">
    <property type="component" value="Unassembled WGS sequence"/>
</dbReference>
<dbReference type="EMBL" id="BAAATZ010000019">
    <property type="protein sequence ID" value="GAA2730802.1"/>
    <property type="molecule type" value="Genomic_DNA"/>
</dbReference>
<dbReference type="PANTHER" id="PTHR46268:SF6">
    <property type="entry name" value="UNIVERSAL STRESS PROTEIN UP12"/>
    <property type="match status" value="1"/>
</dbReference>
<name>A0ABN3UDV7_9ACTN</name>